<evidence type="ECO:0000259" key="3">
    <source>
        <dbReference type="Pfam" id="PF00534"/>
    </source>
</evidence>
<dbReference type="Pfam" id="PF00534">
    <property type="entry name" value="Glycos_transf_1"/>
    <property type="match status" value="1"/>
</dbReference>
<name>B1WP85_CROS5</name>
<dbReference type="EMBL" id="CP000806">
    <property type="protein sequence ID" value="ACB49867.1"/>
    <property type="molecule type" value="Genomic_DNA"/>
</dbReference>
<feature type="domain" description="Glycosyl transferase family 1" evidence="3">
    <location>
        <begin position="733"/>
        <end position="892"/>
    </location>
</feature>
<dbReference type="GO" id="GO:0016757">
    <property type="term" value="F:glycosyltransferase activity"/>
    <property type="evidence" value="ECO:0007669"/>
    <property type="project" value="InterPro"/>
</dbReference>
<dbReference type="Proteomes" id="UP000001203">
    <property type="component" value="Chromosome circular"/>
</dbReference>
<dbReference type="HOGENOM" id="CLU_010905_0_0_3"/>
<dbReference type="RefSeq" id="WP_009546598.1">
    <property type="nucleotide sequence ID" value="NC_010546.1"/>
</dbReference>
<evidence type="ECO:0000256" key="2">
    <source>
        <dbReference type="SAM" id="Coils"/>
    </source>
</evidence>
<dbReference type="eggNOG" id="COG0438">
    <property type="taxonomic scope" value="Bacteria"/>
</dbReference>
<reference evidence="4 5" key="1">
    <citation type="journal article" date="2008" name="Proc. Natl. Acad. Sci. U.S.A.">
        <title>The genome of Cyanothece 51142, a unicellular diazotrophic cyanobacterium important in the marine nitrogen cycle.</title>
        <authorList>
            <person name="Welsh E.A."/>
            <person name="Liberton M."/>
            <person name="Stoeckel J."/>
            <person name="Loh T."/>
            <person name="Elvitigala T."/>
            <person name="Wang C."/>
            <person name="Wollam A."/>
            <person name="Fulton R.S."/>
            <person name="Clifton S.W."/>
            <person name="Jacobs J.M."/>
            <person name="Aurora R."/>
            <person name="Ghosh B.K."/>
            <person name="Sherman L.A."/>
            <person name="Smith R.D."/>
            <person name="Wilson R.K."/>
            <person name="Pakrasi H.B."/>
        </authorList>
    </citation>
    <scope>NUCLEOTIDE SEQUENCE [LARGE SCALE GENOMIC DNA]</scope>
    <source>
        <strain evidence="5">ATCC 51142 / BH68</strain>
    </source>
</reference>
<evidence type="ECO:0000313" key="4">
    <source>
        <dbReference type="EMBL" id="ACB49867.1"/>
    </source>
</evidence>
<accession>B1WP85</accession>
<sequence>MTTNTTKSELNFIIDPEIKNDDFYQAIQEIARYSHIKTVLEIGSSSGQGSTEAFVKGLRENPNQPTLFCMEVSQTRFNALKNYYLNDSFVKCYNVSSIAINQFPDEATVTQFYDSYQTPLNEYPLDRVLGWLRQDIDYVKDAEVAENGIEIIKQENNIQQFDLVLIDGSEFTGAVELDQVYGAKIILLDDICTYKNWQSHHRLLSDPNYKLIQHNPTLRNGYSIFIRVDSLSIYQPPVTPLEEQPIHFFTIVLNGQPFIEYHINVLRQLPFKWHWHIIEGVAELRHDTAWSLAAGGEILEKIHNQGCSVDGTTEYLDNLQQQYPDNITIYRKQKGQFWDGKREMVNAPLTNIKEDCLLWQIDVDELWTVEQIIQAKELFNKHPEKTSAYFWCWYFVGEKLIISSRYCYTQNPHQEWLRVWRFQPGDSWEAHEPPRLVRSQPDGQIQDVAKINPFLHKETEKYGLLFQHFAYVTPDQLDFKESYYGYENALQEWKDLQEATDFPVFLKDYLSWVSDNTIAEPADICGIVPLMQRNTNDQTWHFLTSQEIQEKTMSLKKPFPQIVIDGVFFQFANSGIAQVWKSLLECWSENGFYQHIIVLDRAGTAPRIPNIRYRPVPAFDYTQTDVDSRMLQEICDEKGADLFISTYYTIPLSTPSVFMGYDMIPEVMGVDLDNVGWREKHYGIMHASSYITISENTAYDLTKFFPHISPDNVTVAHCGLKSVFSPASDQEIDNFKQKYNIDKPYVLLVGERMGVNSYKNAIYLFRTFSKLVNKKEFSIVCVGGKSELEPELVQLSQDVTTHVLPLEDEELKRAYSGALVYICTSKYEGFGLPILEAMACGCPVITSCHSSIPEVAGDAALYVEQSNECDLMDALYKVQNPEIRQQLIKAGFEQIQQFSWSKMADIMADVFLKTANKIKQEKTELTPPIWNALRKQQSLVKQANNLVEQTQQELANIRHQVQQYQQALEECRQQSQNSTYYSGEITRLQQQLEVASTEIEAMKTSKFWKLRGKWFSVKQKLGLPIDDV</sequence>
<dbReference type="STRING" id="43989.cce_0516"/>
<dbReference type="PANTHER" id="PTHR46401">
    <property type="entry name" value="GLYCOSYLTRANSFERASE WBBK-RELATED"/>
    <property type="match status" value="1"/>
</dbReference>
<evidence type="ECO:0000313" key="5">
    <source>
        <dbReference type="Proteomes" id="UP000001203"/>
    </source>
</evidence>
<gene>
    <name evidence="4" type="ordered locus">cce_0516</name>
</gene>
<organism evidence="4 5">
    <name type="scientific">Crocosphaera subtropica (strain ATCC 51142 / BH68)</name>
    <name type="common">Cyanothece sp. (strain ATCC 51142)</name>
    <dbReference type="NCBI Taxonomy" id="43989"/>
    <lineage>
        <taxon>Bacteria</taxon>
        <taxon>Bacillati</taxon>
        <taxon>Cyanobacteriota</taxon>
        <taxon>Cyanophyceae</taxon>
        <taxon>Oscillatoriophycideae</taxon>
        <taxon>Chroococcales</taxon>
        <taxon>Aphanothecaceae</taxon>
        <taxon>Crocosphaera</taxon>
        <taxon>Crocosphaera subtropica</taxon>
    </lineage>
</organism>
<dbReference type="CDD" id="cd03809">
    <property type="entry name" value="GT4_MtfB-like"/>
    <property type="match status" value="1"/>
</dbReference>
<protein>
    <submittedName>
        <fullName evidence="4">Glycosyl transferase, group 1</fullName>
    </submittedName>
</protein>
<dbReference type="AlphaFoldDB" id="B1WP85"/>
<dbReference type="CAZy" id="GT4">
    <property type="family name" value="Glycosyltransferase Family 4"/>
</dbReference>
<evidence type="ECO:0000256" key="1">
    <source>
        <dbReference type="ARBA" id="ARBA00022679"/>
    </source>
</evidence>
<dbReference type="Gene3D" id="3.40.50.2000">
    <property type="entry name" value="Glycogen Phosphorylase B"/>
    <property type="match status" value="2"/>
</dbReference>
<dbReference type="KEGG" id="cyt:cce_0516"/>
<dbReference type="PANTHER" id="PTHR46401:SF2">
    <property type="entry name" value="GLYCOSYLTRANSFERASE WBBK-RELATED"/>
    <property type="match status" value="1"/>
</dbReference>
<dbReference type="GO" id="GO:0009103">
    <property type="term" value="P:lipopolysaccharide biosynthetic process"/>
    <property type="evidence" value="ECO:0007669"/>
    <property type="project" value="TreeGrafter"/>
</dbReference>
<keyword evidence="2" id="KW-0175">Coiled coil</keyword>
<keyword evidence="5" id="KW-1185">Reference proteome</keyword>
<dbReference type="InterPro" id="IPR001296">
    <property type="entry name" value="Glyco_trans_1"/>
</dbReference>
<proteinExistence type="predicted"/>
<dbReference type="eggNOG" id="COG2227">
    <property type="taxonomic scope" value="Bacteria"/>
</dbReference>
<feature type="coiled-coil region" evidence="2">
    <location>
        <begin position="933"/>
        <end position="1005"/>
    </location>
</feature>
<dbReference type="SUPFAM" id="SSF53756">
    <property type="entry name" value="UDP-Glycosyltransferase/glycogen phosphorylase"/>
    <property type="match status" value="1"/>
</dbReference>
<keyword evidence="1 4" id="KW-0808">Transferase</keyword>
<dbReference type="OrthoDB" id="9797829at2"/>